<keyword evidence="3" id="KW-1185">Reference proteome</keyword>
<feature type="transmembrane region" description="Helical" evidence="1">
    <location>
        <begin position="120"/>
        <end position="137"/>
    </location>
</feature>
<comment type="caution">
    <text evidence="2">The sequence shown here is derived from an EMBL/GenBank/DDBJ whole genome shotgun (WGS) entry which is preliminary data.</text>
</comment>
<protein>
    <recommendedName>
        <fullName evidence="4">YwiC-like family protein</fullName>
    </recommendedName>
</protein>
<dbReference type="Pfam" id="PF14256">
    <property type="entry name" value="YwiC"/>
    <property type="match status" value="1"/>
</dbReference>
<feature type="transmembrane region" description="Helical" evidence="1">
    <location>
        <begin position="12"/>
        <end position="30"/>
    </location>
</feature>
<keyword evidence="1" id="KW-0472">Membrane</keyword>
<dbReference type="AlphaFoldDB" id="A0A317KWY4"/>
<sequence>MAKTKIILPKEHGSWAMFLLPTLLGIFLSNPRGLHVVFLIGWFFLYLMSTPLLNVVRNKRKKKKMLPWMLWYGIPSLLCLIPLVIIMPSLLLFGSFMLPLFAVNVYFIKTKNERSLWNDLSGIIIFAIGGMASYYIGIEQFTMDLLILLFIITAYFMGSAFYVKSLIRELKNRSFQYKSNIYHALLLLLPILLNWKSLAIAFLPGVLKDWLTPRDGQVKPIHSGIVEIVNSILFFILVLIM</sequence>
<dbReference type="EMBL" id="QGTD01000013">
    <property type="protein sequence ID" value="PWU67624.1"/>
    <property type="molecule type" value="Genomic_DNA"/>
</dbReference>
<feature type="transmembrane region" description="Helical" evidence="1">
    <location>
        <begin position="68"/>
        <end position="85"/>
    </location>
</feature>
<feature type="transmembrane region" description="Helical" evidence="1">
    <location>
        <begin position="143"/>
        <end position="163"/>
    </location>
</feature>
<accession>A0A317KWY4</accession>
<name>A0A317KWY4_9BACI</name>
<dbReference type="RefSeq" id="WP_109984976.1">
    <property type="nucleotide sequence ID" value="NZ_JAJUIE010000053.1"/>
</dbReference>
<dbReference type="InterPro" id="IPR025576">
    <property type="entry name" value="YwiC"/>
</dbReference>
<dbReference type="OrthoDB" id="2380563at2"/>
<feature type="transmembrane region" description="Helical" evidence="1">
    <location>
        <begin position="91"/>
        <end position="108"/>
    </location>
</feature>
<feature type="transmembrane region" description="Helical" evidence="1">
    <location>
        <begin position="184"/>
        <end position="206"/>
    </location>
</feature>
<proteinExistence type="predicted"/>
<feature type="transmembrane region" description="Helical" evidence="1">
    <location>
        <begin position="36"/>
        <end position="56"/>
    </location>
</feature>
<organism evidence="2 3">
    <name type="scientific">Gracilibacillus dipsosauri</name>
    <dbReference type="NCBI Taxonomy" id="178340"/>
    <lineage>
        <taxon>Bacteria</taxon>
        <taxon>Bacillati</taxon>
        <taxon>Bacillota</taxon>
        <taxon>Bacilli</taxon>
        <taxon>Bacillales</taxon>
        <taxon>Bacillaceae</taxon>
        <taxon>Gracilibacillus</taxon>
    </lineage>
</organism>
<reference evidence="2 3" key="1">
    <citation type="submission" date="2018-05" db="EMBL/GenBank/DDBJ databases">
        <title>Genomic analysis of Gracilibacillus dipsosauri DD1 reveals novel features of a salt-tolerant amylase.</title>
        <authorList>
            <person name="Deutch C.E."/>
            <person name="Yang S."/>
        </authorList>
    </citation>
    <scope>NUCLEOTIDE SEQUENCE [LARGE SCALE GENOMIC DNA]</scope>
    <source>
        <strain evidence="2 3">DD1</strain>
    </source>
</reference>
<keyword evidence="1" id="KW-0812">Transmembrane</keyword>
<evidence type="ECO:0000256" key="1">
    <source>
        <dbReference type="SAM" id="Phobius"/>
    </source>
</evidence>
<feature type="transmembrane region" description="Helical" evidence="1">
    <location>
        <begin position="221"/>
        <end position="240"/>
    </location>
</feature>
<evidence type="ECO:0000313" key="2">
    <source>
        <dbReference type="EMBL" id="PWU67624.1"/>
    </source>
</evidence>
<keyword evidence="1" id="KW-1133">Transmembrane helix</keyword>
<gene>
    <name evidence="2" type="ORF">DLJ74_14300</name>
</gene>
<dbReference type="Proteomes" id="UP000245624">
    <property type="component" value="Unassembled WGS sequence"/>
</dbReference>
<evidence type="ECO:0000313" key="3">
    <source>
        <dbReference type="Proteomes" id="UP000245624"/>
    </source>
</evidence>
<evidence type="ECO:0008006" key="4">
    <source>
        <dbReference type="Google" id="ProtNLM"/>
    </source>
</evidence>